<reference evidence="13" key="1">
    <citation type="submission" date="2025-08" db="UniProtKB">
        <authorList>
            <consortium name="RefSeq"/>
        </authorList>
    </citation>
    <scope>IDENTIFICATION</scope>
</reference>
<feature type="domain" description="C2H2-type" evidence="10">
    <location>
        <begin position="470"/>
        <end position="497"/>
    </location>
</feature>
<evidence type="ECO:0000256" key="1">
    <source>
        <dbReference type="ARBA" id="ARBA00004123"/>
    </source>
</evidence>
<feature type="domain" description="C2H2-type" evidence="10">
    <location>
        <begin position="498"/>
        <end position="525"/>
    </location>
</feature>
<dbReference type="Proteomes" id="UP000515156">
    <property type="component" value="Chromosome 3"/>
</dbReference>
<evidence type="ECO:0000256" key="5">
    <source>
        <dbReference type="ARBA" id="ARBA00022771"/>
    </source>
</evidence>
<dbReference type="FunFam" id="3.30.160.60:FF:002343">
    <property type="entry name" value="Zinc finger protein 33A"/>
    <property type="match status" value="1"/>
</dbReference>
<keyword evidence="12" id="KW-1185">Reference proteome</keyword>
<keyword evidence="7" id="KW-0539">Nucleus</keyword>
<feature type="region of interest" description="Disordered" evidence="9">
    <location>
        <begin position="226"/>
        <end position="277"/>
    </location>
</feature>
<evidence type="ECO:0000259" key="10">
    <source>
        <dbReference type="PROSITE" id="PS50157"/>
    </source>
</evidence>
<comment type="subcellular location">
    <subcellularLocation>
        <location evidence="1">Nucleus</location>
    </subcellularLocation>
</comment>
<evidence type="ECO:0000256" key="8">
    <source>
        <dbReference type="PROSITE-ProRule" id="PRU00042"/>
    </source>
</evidence>
<dbReference type="Gene3D" id="6.10.140.140">
    <property type="match status" value="1"/>
</dbReference>
<keyword evidence="3" id="KW-0479">Metal-binding</keyword>
<dbReference type="OrthoDB" id="6077919at2759"/>
<evidence type="ECO:0000256" key="9">
    <source>
        <dbReference type="SAM" id="MobiDB-lite"/>
    </source>
</evidence>
<dbReference type="KEGG" id="muo:115464729"/>
<feature type="domain" description="C2H2-type" evidence="10">
    <location>
        <begin position="414"/>
        <end position="441"/>
    </location>
</feature>
<evidence type="ECO:0000313" key="13">
    <source>
        <dbReference type="RefSeq" id="XP_030050946.1"/>
    </source>
</evidence>
<feature type="domain" description="C2H2-type" evidence="10">
    <location>
        <begin position="666"/>
        <end position="690"/>
    </location>
</feature>
<dbReference type="GO" id="GO:0006355">
    <property type="term" value="P:regulation of DNA-templated transcription"/>
    <property type="evidence" value="ECO:0007669"/>
    <property type="project" value="InterPro"/>
</dbReference>
<evidence type="ECO:0000313" key="12">
    <source>
        <dbReference type="Proteomes" id="UP000515156"/>
    </source>
</evidence>
<dbReference type="GeneID" id="115464729"/>
<dbReference type="InterPro" id="IPR036051">
    <property type="entry name" value="KRAB_dom_sf"/>
</dbReference>
<keyword evidence="6" id="KW-0862">Zinc</keyword>
<dbReference type="InParanoid" id="A0A6P7XCI6"/>
<dbReference type="InterPro" id="IPR036236">
    <property type="entry name" value="Znf_C2H2_sf"/>
</dbReference>
<dbReference type="CDD" id="cd07765">
    <property type="entry name" value="KRAB_A-box"/>
    <property type="match status" value="1"/>
</dbReference>
<feature type="domain" description="C2H2-type" evidence="10">
    <location>
        <begin position="610"/>
        <end position="637"/>
    </location>
</feature>
<proteinExistence type="inferred from homology"/>
<feature type="compositionally biased region" description="Basic and acidic residues" evidence="9">
    <location>
        <begin position="254"/>
        <end position="269"/>
    </location>
</feature>
<evidence type="ECO:0000256" key="7">
    <source>
        <dbReference type="ARBA" id="ARBA00023242"/>
    </source>
</evidence>
<dbReference type="FunFam" id="3.30.160.60:FF:001857">
    <property type="entry name" value="Uncharacterized protein"/>
    <property type="match status" value="1"/>
</dbReference>
<name>A0A6P7XCI6_9AMPH</name>
<dbReference type="AlphaFoldDB" id="A0A6P7XCI6"/>
<dbReference type="FunFam" id="3.30.160.60:FF:001119">
    <property type="entry name" value="zinc finger protein 408"/>
    <property type="match status" value="1"/>
</dbReference>
<evidence type="ECO:0000256" key="6">
    <source>
        <dbReference type="ARBA" id="ARBA00022833"/>
    </source>
</evidence>
<dbReference type="Pfam" id="PF00096">
    <property type="entry name" value="zf-C2H2"/>
    <property type="match status" value="11"/>
</dbReference>
<dbReference type="FunFam" id="3.30.160.60:FF:000739">
    <property type="entry name" value="Zgc:171418 protein"/>
    <property type="match status" value="1"/>
</dbReference>
<dbReference type="PANTHER" id="PTHR16515">
    <property type="entry name" value="PR DOMAIN ZINC FINGER PROTEIN"/>
    <property type="match status" value="1"/>
</dbReference>
<evidence type="ECO:0000256" key="4">
    <source>
        <dbReference type="ARBA" id="ARBA00022737"/>
    </source>
</evidence>
<dbReference type="GO" id="GO:0008270">
    <property type="term" value="F:zinc ion binding"/>
    <property type="evidence" value="ECO:0007669"/>
    <property type="project" value="UniProtKB-KW"/>
</dbReference>
<feature type="domain" description="C2H2-type" evidence="10">
    <location>
        <begin position="554"/>
        <end position="581"/>
    </location>
</feature>
<evidence type="ECO:0000259" key="11">
    <source>
        <dbReference type="PROSITE" id="PS50805"/>
    </source>
</evidence>
<dbReference type="FunFam" id="3.30.160.60:FF:001840">
    <property type="entry name" value="Paternally-expressed gene 3 protein"/>
    <property type="match status" value="1"/>
</dbReference>
<dbReference type="PROSITE" id="PS00028">
    <property type="entry name" value="ZINC_FINGER_C2H2_1"/>
    <property type="match status" value="10"/>
</dbReference>
<feature type="domain" description="C2H2-type" evidence="10">
    <location>
        <begin position="526"/>
        <end position="553"/>
    </location>
</feature>
<dbReference type="FunFam" id="3.30.160.60:FF:001158">
    <property type="entry name" value="zinc finger protein 22"/>
    <property type="match status" value="1"/>
</dbReference>
<dbReference type="PROSITE" id="PS50157">
    <property type="entry name" value="ZINC_FINGER_C2H2_2"/>
    <property type="match status" value="12"/>
</dbReference>
<dbReference type="FunFam" id="3.30.160.60:FF:000358">
    <property type="entry name" value="zinc finger protein 24"/>
    <property type="match status" value="1"/>
</dbReference>
<feature type="domain" description="C2H2-type" evidence="10">
    <location>
        <begin position="582"/>
        <end position="609"/>
    </location>
</feature>
<dbReference type="GO" id="GO:0005634">
    <property type="term" value="C:nucleus"/>
    <property type="evidence" value="ECO:0007669"/>
    <property type="project" value="UniProtKB-SubCell"/>
</dbReference>
<dbReference type="Gene3D" id="3.30.160.60">
    <property type="entry name" value="Classic Zinc Finger"/>
    <property type="match status" value="11"/>
</dbReference>
<feature type="domain" description="C2H2-type" evidence="10">
    <location>
        <begin position="638"/>
        <end position="665"/>
    </location>
</feature>
<keyword evidence="4" id="KW-0677">Repeat</keyword>
<gene>
    <name evidence="13" type="primary">LOC115464729</name>
</gene>
<dbReference type="InterPro" id="IPR050331">
    <property type="entry name" value="Zinc_finger"/>
</dbReference>
<feature type="domain" description="C2H2-type" evidence="10">
    <location>
        <begin position="442"/>
        <end position="469"/>
    </location>
</feature>
<accession>A0A6P7XCI6</accession>
<dbReference type="SMART" id="SM00349">
    <property type="entry name" value="KRAB"/>
    <property type="match status" value="1"/>
</dbReference>
<keyword evidence="5 8" id="KW-0863">Zinc-finger</keyword>
<dbReference type="RefSeq" id="XP_030050946.1">
    <property type="nucleotide sequence ID" value="XM_030195086.1"/>
</dbReference>
<dbReference type="SMART" id="SM00355">
    <property type="entry name" value="ZnF_C2H2"/>
    <property type="match status" value="12"/>
</dbReference>
<feature type="domain" description="KRAB" evidence="11">
    <location>
        <begin position="11"/>
        <end position="82"/>
    </location>
</feature>
<dbReference type="InterPro" id="IPR013087">
    <property type="entry name" value="Znf_C2H2_type"/>
</dbReference>
<dbReference type="Pfam" id="PF01352">
    <property type="entry name" value="KRAB"/>
    <property type="match status" value="1"/>
</dbReference>
<dbReference type="SUPFAM" id="SSF57667">
    <property type="entry name" value="beta-beta-alpha zinc fingers"/>
    <property type="match status" value="6"/>
</dbReference>
<organism evidence="12 13">
    <name type="scientific">Microcaecilia unicolor</name>
    <dbReference type="NCBI Taxonomy" id="1415580"/>
    <lineage>
        <taxon>Eukaryota</taxon>
        <taxon>Metazoa</taxon>
        <taxon>Chordata</taxon>
        <taxon>Craniata</taxon>
        <taxon>Vertebrata</taxon>
        <taxon>Euteleostomi</taxon>
        <taxon>Amphibia</taxon>
        <taxon>Gymnophiona</taxon>
        <taxon>Siphonopidae</taxon>
        <taxon>Microcaecilia</taxon>
    </lineage>
</organism>
<protein>
    <submittedName>
        <fullName evidence="13">Zinc finger protein 2-like</fullName>
    </submittedName>
</protein>
<feature type="non-terminal residue" evidence="13">
    <location>
        <position position="690"/>
    </location>
</feature>
<comment type="similarity">
    <text evidence="2">Belongs to the krueppel C2H2-type zinc-finger protein family.</text>
</comment>
<dbReference type="PROSITE" id="PS50805">
    <property type="entry name" value="KRAB"/>
    <property type="match status" value="1"/>
</dbReference>
<feature type="domain" description="C2H2-type" evidence="10">
    <location>
        <begin position="350"/>
        <end position="385"/>
    </location>
</feature>
<feature type="domain" description="C2H2-type" evidence="10">
    <location>
        <begin position="386"/>
        <end position="413"/>
    </location>
</feature>
<dbReference type="FunFam" id="3.30.160.60:FF:000624">
    <property type="entry name" value="zinc finger protein 697"/>
    <property type="match status" value="4"/>
</dbReference>
<evidence type="ECO:0000256" key="3">
    <source>
        <dbReference type="ARBA" id="ARBA00022723"/>
    </source>
</evidence>
<sequence>MSALVSDQALVTFKDVSAYFLEAEWIILGQWQKELYKKVVKEFHDILTSKGYSIVNPDVIFKIKKEDEKYFTQHFEWERKENPDDLMKSLPIVTSVFSLSVKEEEDLPLMDSPKSEMSEQTHPPVISSYSVKPDILIRFEQDAFRTEPQGCKERGNLTTTGTCEELPEACDETSIKACNEPLVTFKDVARKENPNDSTNSLPVVTSVFSLSIKQEEDLPFMEDPESEMSEHIHPSVTDDGFRNDSERMGMCNEQQKEESKHEDTSRDNTDLSADSEEGIGSIIPSSVKAIAQKGERLDRPKRNCSYRPKLVQSGRLKGERDFKSAGIWESCTTDSNSIEHHRSRLRTSIHDCQGILKNKSSECDTCFKSKVYLQLHEMTHTKKKPFKYSNCDKSFSQKRSLQRHKISHTGHKPFNCSECDKCFTRRSNLTQHEKIHTGEKPFQCSECDKYFRRKATLDIHQWTHIGEKPFTCSKCAKYFRNKAQLKIHEGIHVREKPFKCSECEKCFRKKHELKSHERIHTGEKPFKCSECDKYFKRKEKLKIHERNHTGEKPFKCSECDKCFTWKEKLTRHEKVHTGEKPFKCSECDKYFRRKEKLKIHERNHTGEKPFKCSECNKCFKSKTELNSHKMMHTGEKPFKCSECEKCFKRKAQLKLHRNTHTREKPFKCSECDKCFRSKHNLTQHGRTHTG</sequence>
<dbReference type="InterPro" id="IPR001909">
    <property type="entry name" value="KRAB"/>
</dbReference>
<evidence type="ECO:0000256" key="2">
    <source>
        <dbReference type="ARBA" id="ARBA00006991"/>
    </source>
</evidence>
<dbReference type="SUPFAM" id="SSF109640">
    <property type="entry name" value="KRAB domain (Kruppel-associated box)"/>
    <property type="match status" value="1"/>
</dbReference>
<dbReference type="PANTHER" id="PTHR16515:SF50">
    <property type="entry name" value="GASTRULA ZINC FINGER PROTEIN XLCGF57.1-LIKE"/>
    <property type="match status" value="1"/>
</dbReference>